<feature type="compositionally biased region" description="Polar residues" evidence="1">
    <location>
        <begin position="48"/>
        <end position="58"/>
    </location>
</feature>
<reference evidence="2" key="2">
    <citation type="submission" date="2021-09" db="EMBL/GenBank/DDBJ databases">
        <authorList>
            <person name="Jia N."/>
            <person name="Wang J."/>
            <person name="Shi W."/>
            <person name="Du L."/>
            <person name="Sun Y."/>
            <person name="Zhan W."/>
            <person name="Jiang J."/>
            <person name="Wang Q."/>
            <person name="Zhang B."/>
            <person name="Ji P."/>
            <person name="Sakyi L.B."/>
            <person name="Cui X."/>
            <person name="Yuan T."/>
            <person name="Jiang B."/>
            <person name="Yang W."/>
            <person name="Lam T.T.-Y."/>
            <person name="Chang Q."/>
            <person name="Ding S."/>
            <person name="Wang X."/>
            <person name="Zhu J."/>
            <person name="Ruan X."/>
            <person name="Zhao L."/>
            <person name="Wei J."/>
            <person name="Que T."/>
            <person name="Du C."/>
            <person name="Cheng J."/>
            <person name="Dai P."/>
            <person name="Han X."/>
            <person name="Huang E."/>
            <person name="Gao Y."/>
            <person name="Liu J."/>
            <person name="Shao H."/>
            <person name="Ye R."/>
            <person name="Li L."/>
            <person name="Wei W."/>
            <person name="Wang X."/>
            <person name="Wang C."/>
            <person name="Huo Q."/>
            <person name="Li W."/>
            <person name="Guo W."/>
            <person name="Chen H."/>
            <person name="Chen S."/>
            <person name="Zhou L."/>
            <person name="Zhou L."/>
            <person name="Ni X."/>
            <person name="Tian J."/>
            <person name="Zhou Y."/>
            <person name="Sheng Y."/>
            <person name="Liu T."/>
            <person name="Pan Y."/>
            <person name="Xia L."/>
            <person name="Li J."/>
            <person name="Zhao F."/>
            <person name="Cao W."/>
        </authorList>
    </citation>
    <scope>NUCLEOTIDE SEQUENCE</scope>
    <source>
        <strain evidence="2">Rsan-2018</strain>
        <tissue evidence="2">Larvae</tissue>
    </source>
</reference>
<feature type="region of interest" description="Disordered" evidence="1">
    <location>
        <begin position="1"/>
        <end position="157"/>
    </location>
</feature>
<name>A0A9D4T6K9_RHISA</name>
<feature type="compositionally biased region" description="Polar residues" evidence="1">
    <location>
        <begin position="69"/>
        <end position="102"/>
    </location>
</feature>
<gene>
    <name evidence="2" type="ORF">HPB52_023339</name>
</gene>
<evidence type="ECO:0000313" key="3">
    <source>
        <dbReference type="Proteomes" id="UP000821837"/>
    </source>
</evidence>
<evidence type="ECO:0000256" key="1">
    <source>
        <dbReference type="SAM" id="MobiDB-lite"/>
    </source>
</evidence>
<feature type="compositionally biased region" description="Basic residues" evidence="1">
    <location>
        <begin position="200"/>
        <end position="209"/>
    </location>
</feature>
<keyword evidence="3" id="KW-1185">Reference proteome</keyword>
<feature type="region of interest" description="Disordered" evidence="1">
    <location>
        <begin position="174"/>
        <end position="269"/>
    </location>
</feature>
<protein>
    <submittedName>
        <fullName evidence="2">Uncharacterized protein</fullName>
    </submittedName>
</protein>
<proteinExistence type="predicted"/>
<comment type="caution">
    <text evidence="2">The sequence shown here is derived from an EMBL/GenBank/DDBJ whole genome shotgun (WGS) entry which is preliminary data.</text>
</comment>
<accession>A0A9D4T6K9</accession>
<dbReference type="Proteomes" id="UP000821837">
    <property type="component" value="Chromosome 11"/>
</dbReference>
<dbReference type="EMBL" id="JABSTV010001247">
    <property type="protein sequence ID" value="KAH7973274.1"/>
    <property type="molecule type" value="Genomic_DNA"/>
</dbReference>
<sequence>MSVTVSKREQANDRSAIPTTSGLQVLKPSRPRNPKKAPNYRDGETADSESLSSITQLTAPREDTRESGEASTTTDTDTENSAISEPDASSGQSSNDTSSAPRSSGEEKETPKSQSSQDGGETEPRGEQGDGKGGQLDANNADAHIDNRPIVSSGRYIVPDHEYSLTCKRADATAKPLEARTSDSAGPPASTSQPGLERRCRSRSRKRSDSKRDDTATDRAASTEFNLRRSKTNEPSSDSDAVSRAKTKKARIGSLGEGKPPPADTEMEH</sequence>
<evidence type="ECO:0000313" key="2">
    <source>
        <dbReference type="EMBL" id="KAH7973274.1"/>
    </source>
</evidence>
<feature type="compositionally biased region" description="Basic and acidic residues" evidence="1">
    <location>
        <begin position="1"/>
        <end position="12"/>
    </location>
</feature>
<reference evidence="2" key="1">
    <citation type="journal article" date="2020" name="Cell">
        <title>Large-Scale Comparative Analyses of Tick Genomes Elucidate Their Genetic Diversity and Vector Capacities.</title>
        <authorList>
            <consortium name="Tick Genome and Microbiome Consortium (TIGMIC)"/>
            <person name="Jia N."/>
            <person name="Wang J."/>
            <person name="Shi W."/>
            <person name="Du L."/>
            <person name="Sun Y."/>
            <person name="Zhan W."/>
            <person name="Jiang J.F."/>
            <person name="Wang Q."/>
            <person name="Zhang B."/>
            <person name="Ji P."/>
            <person name="Bell-Sakyi L."/>
            <person name="Cui X.M."/>
            <person name="Yuan T.T."/>
            <person name="Jiang B.G."/>
            <person name="Yang W.F."/>
            <person name="Lam T.T."/>
            <person name="Chang Q.C."/>
            <person name="Ding S.J."/>
            <person name="Wang X.J."/>
            <person name="Zhu J.G."/>
            <person name="Ruan X.D."/>
            <person name="Zhao L."/>
            <person name="Wei J.T."/>
            <person name="Ye R.Z."/>
            <person name="Que T.C."/>
            <person name="Du C.H."/>
            <person name="Zhou Y.H."/>
            <person name="Cheng J.X."/>
            <person name="Dai P.F."/>
            <person name="Guo W.B."/>
            <person name="Han X.H."/>
            <person name="Huang E.J."/>
            <person name="Li L.F."/>
            <person name="Wei W."/>
            <person name="Gao Y.C."/>
            <person name="Liu J.Z."/>
            <person name="Shao H.Z."/>
            <person name="Wang X."/>
            <person name="Wang C.C."/>
            <person name="Yang T.C."/>
            <person name="Huo Q.B."/>
            <person name="Li W."/>
            <person name="Chen H.Y."/>
            <person name="Chen S.E."/>
            <person name="Zhou L.G."/>
            <person name="Ni X.B."/>
            <person name="Tian J.H."/>
            <person name="Sheng Y."/>
            <person name="Liu T."/>
            <person name="Pan Y.S."/>
            <person name="Xia L.Y."/>
            <person name="Li J."/>
            <person name="Zhao F."/>
            <person name="Cao W.C."/>
        </authorList>
    </citation>
    <scope>NUCLEOTIDE SEQUENCE</scope>
    <source>
        <strain evidence="2">Rsan-2018</strain>
    </source>
</reference>
<organism evidence="2 3">
    <name type="scientific">Rhipicephalus sanguineus</name>
    <name type="common">Brown dog tick</name>
    <name type="synonym">Ixodes sanguineus</name>
    <dbReference type="NCBI Taxonomy" id="34632"/>
    <lineage>
        <taxon>Eukaryota</taxon>
        <taxon>Metazoa</taxon>
        <taxon>Ecdysozoa</taxon>
        <taxon>Arthropoda</taxon>
        <taxon>Chelicerata</taxon>
        <taxon>Arachnida</taxon>
        <taxon>Acari</taxon>
        <taxon>Parasitiformes</taxon>
        <taxon>Ixodida</taxon>
        <taxon>Ixodoidea</taxon>
        <taxon>Ixodidae</taxon>
        <taxon>Rhipicephalinae</taxon>
        <taxon>Rhipicephalus</taxon>
        <taxon>Rhipicephalus</taxon>
    </lineage>
</organism>
<dbReference type="AlphaFoldDB" id="A0A9D4T6K9"/>